<keyword evidence="14" id="KW-0378">Hydrolase</keyword>
<dbReference type="GO" id="GO:0006188">
    <property type="term" value="P:IMP biosynthetic process"/>
    <property type="evidence" value="ECO:0007669"/>
    <property type="project" value="InterPro"/>
</dbReference>
<evidence type="ECO:0000256" key="12">
    <source>
        <dbReference type="ARBA" id="ARBA00022723"/>
    </source>
</evidence>
<dbReference type="GO" id="GO:0009507">
    <property type="term" value="C:chloroplast"/>
    <property type="evidence" value="ECO:0007669"/>
    <property type="project" value="UniProtKB-SubCell"/>
</dbReference>
<evidence type="ECO:0000256" key="9">
    <source>
        <dbReference type="ARBA" id="ARBA00022528"/>
    </source>
</evidence>
<dbReference type="FunFam" id="3.30.540.10:FF:000010">
    <property type="entry name" value="Sedoheptulose-1,7-bisphosphatase, chloroplastic"/>
    <property type="match status" value="1"/>
</dbReference>
<dbReference type="InterPro" id="IPR000146">
    <property type="entry name" value="FBPase_class-1"/>
</dbReference>
<evidence type="ECO:0000256" key="17">
    <source>
        <dbReference type="ARBA" id="ARBA00023157"/>
    </source>
</evidence>
<keyword evidence="13" id="KW-0658">Purine biosynthesis</keyword>
<name>A0A6N2LTY7_SALVM</name>
<organism evidence="27">
    <name type="scientific">Salix viminalis</name>
    <name type="common">Common osier</name>
    <name type="synonym">Basket willow</name>
    <dbReference type="NCBI Taxonomy" id="40686"/>
    <lineage>
        <taxon>Eukaryota</taxon>
        <taxon>Viridiplantae</taxon>
        <taxon>Streptophyta</taxon>
        <taxon>Embryophyta</taxon>
        <taxon>Tracheophyta</taxon>
        <taxon>Spermatophyta</taxon>
        <taxon>Magnoliopsida</taxon>
        <taxon>eudicotyledons</taxon>
        <taxon>Gunneridae</taxon>
        <taxon>Pentapetalae</taxon>
        <taxon>rosids</taxon>
        <taxon>fabids</taxon>
        <taxon>Malpighiales</taxon>
        <taxon>Salicaceae</taxon>
        <taxon>Saliceae</taxon>
        <taxon>Salix</taxon>
    </lineage>
</organism>
<evidence type="ECO:0000256" key="2">
    <source>
        <dbReference type="ARBA" id="ARBA00004229"/>
    </source>
</evidence>
<evidence type="ECO:0000259" key="24">
    <source>
        <dbReference type="Pfam" id="PF00316"/>
    </source>
</evidence>
<comment type="pathway">
    <text evidence="4">Purine metabolism; AMP biosynthesis via de novo pathway; AMP from IMP: step 2/2.</text>
</comment>
<dbReference type="Pfam" id="PF00206">
    <property type="entry name" value="Lyase_1"/>
    <property type="match status" value="1"/>
</dbReference>
<evidence type="ECO:0000256" key="21">
    <source>
        <dbReference type="ARBA" id="ARBA00077067"/>
    </source>
</evidence>
<evidence type="ECO:0000256" key="1">
    <source>
        <dbReference type="ARBA" id="ARBA00001946"/>
    </source>
</evidence>
<dbReference type="InterPro" id="IPR024083">
    <property type="entry name" value="Fumarase/histidase_N"/>
</dbReference>
<evidence type="ECO:0000256" key="18">
    <source>
        <dbReference type="ARBA" id="ARBA00023277"/>
    </source>
</evidence>
<dbReference type="SUPFAM" id="SSF48557">
    <property type="entry name" value="L-aspartase-like"/>
    <property type="match status" value="1"/>
</dbReference>
<dbReference type="InterPro" id="IPR044015">
    <property type="entry name" value="FBPase_C_dom"/>
</dbReference>
<dbReference type="InterPro" id="IPR020548">
    <property type="entry name" value="Fructose_bisphosphatase_AS"/>
</dbReference>
<dbReference type="GO" id="GO:0046872">
    <property type="term" value="F:metal ion binding"/>
    <property type="evidence" value="ECO:0007669"/>
    <property type="project" value="UniProtKB-KW"/>
</dbReference>
<evidence type="ECO:0000256" key="15">
    <source>
        <dbReference type="ARBA" id="ARBA00022842"/>
    </source>
</evidence>
<dbReference type="SUPFAM" id="SSF56655">
    <property type="entry name" value="Carbohydrate phosphatase"/>
    <property type="match status" value="1"/>
</dbReference>
<sequence length="714" mass="78227">MDDALEVKDFEKVSNHDVNAVEYLLKWQSHPDISKVLEFFHFACTSEDINNLAHASMLKEAMNVVVSPVVDTLIKATCKLAEDNASIPALPTTLGKEMSVFAARLSEQKHKISHVKIKGKFAGAIGNYNAHLSAYPNVNWPQIAREFVESRGLCFNPYVTQRDLTDSIVLRNMGEGFGHSLLAYKSALQGIAKLQLCDITYMYCTFFLLRGACKAVMGRYGVPESYKKLKELARGRAVTKDSRKTSLLTVRGRAVTKDSIKEFTEDLELPEEAKDYLLEMTPHTYVGVAIELGKTVDTAINSKSKAFALFLCFPCELGHPAKMETGVACCARGAYLPGVSQHSKASVSPQSIFPSFTARRLKSSSLFGETLRFIPRSSVKVSKAKNSSLVTRCEIGDSLEEFLAKATPDKGLIRVMMCMGEALRTIAFKVRTASCGGTACVNSFGDEQLAVDMLANNLLFEALTHSHFCKYACSEEVPELQDMGGPAEGGFSVAFDPLDGSSIVDTNFSVGTIFGVWPGDKLIGVTGRDQVAAAMGVYGPRTTYVLALKDYPGTHEFLLLDEGKWQHVKETTEVGEGKLFSPGNLRATFDNPDYEKLISYYVKEKYTLRYTGGMVPDVNQIIVKEKGVFTNVISPTSKAKLRLLFEVAPLGLLVEKAGGYSSDGHRSVLDKEIINLDDRTQVAYGSKNEIIRFEETLYGKSRLAAEGVAVGAAA</sequence>
<reference evidence="27" key="1">
    <citation type="submission" date="2019-03" db="EMBL/GenBank/DDBJ databases">
        <authorList>
            <person name="Mank J."/>
            <person name="Almeida P."/>
        </authorList>
    </citation>
    <scope>NUCLEOTIDE SEQUENCE</scope>
    <source>
        <strain evidence="27">78183</strain>
    </source>
</reference>
<dbReference type="Pfam" id="PF18913">
    <property type="entry name" value="FBPase_C"/>
    <property type="match status" value="1"/>
</dbReference>
<dbReference type="CDD" id="cd00354">
    <property type="entry name" value="FBPase"/>
    <property type="match status" value="1"/>
</dbReference>
<evidence type="ECO:0000256" key="8">
    <source>
        <dbReference type="ARBA" id="ARBA00013045"/>
    </source>
</evidence>
<evidence type="ECO:0000259" key="25">
    <source>
        <dbReference type="Pfam" id="PF08328"/>
    </source>
</evidence>
<evidence type="ECO:0000256" key="13">
    <source>
        <dbReference type="ARBA" id="ARBA00022755"/>
    </source>
</evidence>
<comment type="cofactor">
    <cofactor evidence="1">
        <name>Mg(2+)</name>
        <dbReference type="ChEBI" id="CHEBI:18420"/>
    </cofactor>
</comment>
<dbReference type="Pfam" id="PF08328">
    <property type="entry name" value="ASL_C"/>
    <property type="match status" value="1"/>
</dbReference>
<dbReference type="InterPro" id="IPR008948">
    <property type="entry name" value="L-Aspartase-like"/>
</dbReference>
<evidence type="ECO:0000256" key="11">
    <source>
        <dbReference type="ARBA" id="ARBA00022640"/>
    </source>
</evidence>
<keyword evidence="12" id="KW-0479">Metal-binding</keyword>
<dbReference type="EC" id="3.1.3.37" evidence="8"/>
<dbReference type="InterPro" id="IPR023079">
    <property type="entry name" value="SBPase"/>
</dbReference>
<comment type="catalytic activity">
    <reaction evidence="19">
        <text>D-sedoheptulose 1,7-bisphosphate + H2O = D-sedoheptulose 7-phosphate + phosphate</text>
        <dbReference type="Rhea" id="RHEA:17461"/>
        <dbReference type="ChEBI" id="CHEBI:15377"/>
        <dbReference type="ChEBI" id="CHEBI:43474"/>
        <dbReference type="ChEBI" id="CHEBI:57483"/>
        <dbReference type="ChEBI" id="CHEBI:58335"/>
        <dbReference type="EC" id="3.1.3.37"/>
    </reaction>
</comment>
<evidence type="ECO:0000259" key="23">
    <source>
        <dbReference type="Pfam" id="PF00206"/>
    </source>
</evidence>
<feature type="domain" description="Fructose-1-6-bisphosphatase class I N-terminal" evidence="24">
    <location>
        <begin position="390"/>
        <end position="570"/>
    </location>
</feature>
<comment type="pathway">
    <text evidence="5">Carbohydrate biosynthesis; Calvin cycle.</text>
</comment>
<evidence type="ECO:0000256" key="22">
    <source>
        <dbReference type="ARBA" id="ARBA00082094"/>
    </source>
</evidence>
<keyword evidence="17" id="KW-1015">Disulfide bond</keyword>
<dbReference type="InterPro" id="IPR013539">
    <property type="entry name" value="PurB_C"/>
</dbReference>
<keyword evidence="15" id="KW-0460">Magnesium</keyword>
<dbReference type="AlphaFoldDB" id="A0A6N2LTY7"/>
<evidence type="ECO:0000256" key="6">
    <source>
        <dbReference type="ARBA" id="ARBA00010941"/>
    </source>
</evidence>
<comment type="subunit">
    <text evidence="7">Homodimer.</text>
</comment>
<protein>
    <recommendedName>
        <fullName evidence="20">Sedoheptulose-1,7-bisphosphatase, chloroplastic</fullName>
        <ecNumber evidence="8">3.1.3.37</ecNumber>
    </recommendedName>
    <alternativeName>
        <fullName evidence="21">SED(1,7)P2ase</fullName>
    </alternativeName>
    <alternativeName>
        <fullName evidence="22">Sedoheptulose bisphosphatase</fullName>
    </alternativeName>
</protein>
<dbReference type="GO" id="GO:0019253">
    <property type="term" value="P:reductive pentose-phosphate cycle"/>
    <property type="evidence" value="ECO:0007669"/>
    <property type="project" value="UniProtKB-KW"/>
</dbReference>
<comment type="subcellular location">
    <subcellularLocation>
        <location evidence="2">Plastid</location>
        <location evidence="2">Chloroplast</location>
    </subcellularLocation>
</comment>
<dbReference type="Gene3D" id="1.10.40.30">
    <property type="entry name" value="Fumarase/aspartase (C-terminal domain)"/>
    <property type="match status" value="1"/>
</dbReference>
<dbReference type="PANTHER" id="PTHR43411">
    <property type="entry name" value="ADENYLOSUCCINATE LYASE"/>
    <property type="match status" value="1"/>
</dbReference>
<keyword evidence="11" id="KW-0934">Plastid</keyword>
<evidence type="ECO:0000256" key="19">
    <source>
        <dbReference type="ARBA" id="ARBA00034040"/>
    </source>
</evidence>
<keyword evidence="10" id="KW-0113">Calvin cycle</keyword>
<dbReference type="Gene3D" id="3.30.540.10">
    <property type="entry name" value="Fructose-1,6-Bisphosphatase, subunit A, domain 1"/>
    <property type="match status" value="1"/>
</dbReference>
<accession>A0A6N2LTY7</accession>
<keyword evidence="9" id="KW-0150">Chloroplast</keyword>
<dbReference type="HAMAP" id="MF_01855">
    <property type="entry name" value="FBPase_class1"/>
    <property type="match status" value="1"/>
</dbReference>
<dbReference type="InterPro" id="IPR047136">
    <property type="entry name" value="PurB_bact"/>
</dbReference>
<dbReference type="EMBL" id="CAADRP010001596">
    <property type="protein sequence ID" value="VFU43598.1"/>
    <property type="molecule type" value="Genomic_DNA"/>
</dbReference>
<dbReference type="Gene3D" id="1.20.200.10">
    <property type="entry name" value="Fumarase/aspartase (Central domain)"/>
    <property type="match status" value="1"/>
</dbReference>
<dbReference type="GO" id="GO:0050278">
    <property type="term" value="F:sedoheptulose-bisphosphatase activity"/>
    <property type="evidence" value="ECO:0007669"/>
    <property type="project" value="UniProtKB-EC"/>
</dbReference>
<dbReference type="InterPro" id="IPR022761">
    <property type="entry name" value="Fumarate_lyase_N"/>
</dbReference>
<dbReference type="PRINTS" id="PR01958">
    <property type="entry name" value="S17BPHPHTASE"/>
</dbReference>
<dbReference type="GO" id="GO:0004018">
    <property type="term" value="F:N6-(1,2-dicarboxyethyl)AMP AMP-lyase (fumarate-forming) activity"/>
    <property type="evidence" value="ECO:0007669"/>
    <property type="project" value="InterPro"/>
</dbReference>
<evidence type="ECO:0000313" key="27">
    <source>
        <dbReference type="EMBL" id="VFU43598.1"/>
    </source>
</evidence>
<evidence type="ECO:0000256" key="5">
    <source>
        <dbReference type="ARBA" id="ARBA00005215"/>
    </source>
</evidence>
<evidence type="ECO:0000256" key="20">
    <source>
        <dbReference type="ARBA" id="ARBA00070639"/>
    </source>
</evidence>
<evidence type="ECO:0000256" key="16">
    <source>
        <dbReference type="ARBA" id="ARBA00022946"/>
    </source>
</evidence>
<evidence type="ECO:0000256" key="3">
    <source>
        <dbReference type="ARBA" id="ARBA00004706"/>
    </source>
</evidence>
<proteinExistence type="inferred from homology"/>
<dbReference type="FunFam" id="3.40.190.80:FF:000008">
    <property type="entry name" value="Sedoheptulose-1,7-bisphosphatase, chloroplastic"/>
    <property type="match status" value="1"/>
</dbReference>
<feature type="domain" description="Fumarate lyase N-terminal" evidence="23">
    <location>
        <begin position="2"/>
        <end position="149"/>
    </location>
</feature>
<feature type="domain" description="Adenylosuccinate lyase PurB C-terminal" evidence="25">
    <location>
        <begin position="160"/>
        <end position="242"/>
    </location>
</feature>
<dbReference type="InterPro" id="IPR033391">
    <property type="entry name" value="FBPase_N"/>
</dbReference>
<evidence type="ECO:0000256" key="7">
    <source>
        <dbReference type="ARBA" id="ARBA00011738"/>
    </source>
</evidence>
<evidence type="ECO:0000256" key="14">
    <source>
        <dbReference type="ARBA" id="ARBA00022801"/>
    </source>
</evidence>
<evidence type="ECO:0000256" key="4">
    <source>
        <dbReference type="ARBA" id="ARBA00004734"/>
    </source>
</evidence>
<dbReference type="Pfam" id="PF00316">
    <property type="entry name" value="FBPase"/>
    <property type="match status" value="1"/>
</dbReference>
<comment type="similarity">
    <text evidence="6">Belongs to the FBPase class 1 family.</text>
</comment>
<dbReference type="PROSITE" id="PS00124">
    <property type="entry name" value="FBPASE"/>
    <property type="match status" value="1"/>
</dbReference>
<dbReference type="Gene3D" id="1.10.275.10">
    <property type="entry name" value="Fumarase/aspartase (N-terminal domain)"/>
    <property type="match status" value="1"/>
</dbReference>
<evidence type="ECO:0000259" key="26">
    <source>
        <dbReference type="Pfam" id="PF18913"/>
    </source>
</evidence>
<feature type="domain" description="Fructose-1-6-bisphosphatase class 1 C-terminal" evidence="26">
    <location>
        <begin position="576"/>
        <end position="696"/>
    </location>
</feature>
<keyword evidence="16" id="KW-0809">Transit peptide</keyword>
<keyword evidence="18" id="KW-0119">Carbohydrate metabolism</keyword>
<dbReference type="Gene3D" id="3.40.190.80">
    <property type="match status" value="1"/>
</dbReference>
<dbReference type="PANTHER" id="PTHR43411:SF1">
    <property type="entry name" value="ADENYLOSUCCINATE LYASE"/>
    <property type="match status" value="1"/>
</dbReference>
<evidence type="ECO:0000256" key="10">
    <source>
        <dbReference type="ARBA" id="ARBA00022567"/>
    </source>
</evidence>
<comment type="pathway">
    <text evidence="3">Purine metabolism; IMP biosynthesis via de novo pathway; 5-amino-1-(5-phospho-D-ribosyl)imidazole-4-carboxamide from 5-amino-1-(5-phospho-D-ribosyl)imidazole-4-carboxylate: step 2/2.</text>
</comment>
<gene>
    <name evidence="27" type="ORF">SVIM_LOCUS265888</name>
</gene>